<evidence type="ECO:0000256" key="1">
    <source>
        <dbReference type="SAM" id="SignalP"/>
    </source>
</evidence>
<dbReference type="Gene3D" id="3.10.540.20">
    <property type="match status" value="1"/>
</dbReference>
<protein>
    <submittedName>
        <fullName evidence="2">Heparin lyase I</fullName>
    </submittedName>
</protein>
<dbReference type="Pfam" id="PF14099">
    <property type="entry name" value="Polysacc_lyase"/>
    <property type="match status" value="1"/>
</dbReference>
<dbReference type="EMBL" id="AP023322">
    <property type="protein sequence ID" value="BCI64405.1"/>
    <property type="molecule type" value="Genomic_DNA"/>
</dbReference>
<dbReference type="Gene3D" id="2.60.120.200">
    <property type="match status" value="1"/>
</dbReference>
<feature type="signal peptide" evidence="1">
    <location>
        <begin position="1"/>
        <end position="20"/>
    </location>
</feature>
<proteinExistence type="predicted"/>
<keyword evidence="2" id="KW-0456">Lyase</keyword>
<evidence type="ECO:0000313" key="3">
    <source>
        <dbReference type="Proteomes" id="UP000594042"/>
    </source>
</evidence>
<dbReference type="AlphaFoldDB" id="A0A7G1HXF7"/>
<feature type="chain" id="PRO_5028821897" evidence="1">
    <location>
        <begin position="21"/>
        <end position="391"/>
    </location>
</feature>
<keyword evidence="3" id="KW-1185">Reference proteome</keyword>
<name>A0A7G1HXF7_9BACT</name>
<accession>A0A7G1HXF7</accession>
<dbReference type="RefSeq" id="WP_200755038.1">
    <property type="nucleotide sequence ID" value="NZ_AP023322.1"/>
</dbReference>
<sequence length="391" mass="44352">MKNKNIVLISLCLFSGLTIAAQNKTLIPITTRVDIQGSVAPQTSVIDGEWVAVGSKKEHAIQYDYTRTFNGKPSYRFELKQNDNTLSGYNVGETKGRAELSYCYATKEHIKNLSAEQLEYAIRAKKVYHYGKGECPQGSTKHYQFSIYVPSELDASVNTIFAQWHGMPDRTLLKTPEGVIKQVSDKEFSQIWEKVIFKKDTGYDKIAVTNANGSPKLDKNGNPVYKAGKKPNGWIVEQGGYPPLAFGFNKGFFYIKANSDRKWLTDKSDRCNIDPEKGEVMKPLTSKYKASTLAFKEPFSDFPKNTWVTFNITINWTIYRGKNENILKPGALDVIMSYDKNGEKIDRHIVNNEQILIGRNDENGYYFKFGIYRVGNSTVPVCYNLAGYKEY</sequence>
<gene>
    <name evidence="2" type="ORF">Cop2CBH44_27580</name>
</gene>
<dbReference type="Proteomes" id="UP000594042">
    <property type="component" value="Chromosome"/>
</dbReference>
<dbReference type="InterPro" id="IPR025975">
    <property type="entry name" value="Polysacc_lyase"/>
</dbReference>
<evidence type="ECO:0000313" key="2">
    <source>
        <dbReference type="EMBL" id="BCI64405.1"/>
    </source>
</evidence>
<dbReference type="GO" id="GO:0016829">
    <property type="term" value="F:lyase activity"/>
    <property type="evidence" value="ECO:0007669"/>
    <property type="project" value="UniProtKB-KW"/>
</dbReference>
<reference evidence="3" key="1">
    <citation type="submission" date="2020-07" db="EMBL/GenBank/DDBJ databases">
        <title>Complete genome sequencing of Coprobacter sp. strain 2CBH44.</title>
        <authorList>
            <person name="Sakamoto M."/>
            <person name="Murakami T."/>
            <person name="Mori H."/>
        </authorList>
    </citation>
    <scope>NUCLEOTIDE SEQUENCE [LARGE SCALE GENOMIC DNA]</scope>
    <source>
        <strain evidence="3">2CBH44</strain>
    </source>
</reference>
<organism evidence="2 3">
    <name type="scientific">Coprobacter secundus subsp. similis</name>
    <dbReference type="NCBI Taxonomy" id="2751153"/>
    <lineage>
        <taxon>Bacteria</taxon>
        <taxon>Pseudomonadati</taxon>
        <taxon>Bacteroidota</taxon>
        <taxon>Bacteroidia</taxon>
        <taxon>Bacteroidales</taxon>
        <taxon>Barnesiellaceae</taxon>
        <taxon>Coprobacter</taxon>
    </lineage>
</organism>
<keyword evidence="1" id="KW-0732">Signal</keyword>
<dbReference type="KEGG" id="copr:Cop2CBH44_27580"/>